<dbReference type="GO" id="GO:0009733">
    <property type="term" value="P:response to auxin"/>
    <property type="evidence" value="ECO:0007669"/>
    <property type="project" value="InterPro"/>
</dbReference>
<organism evidence="2 3">
    <name type="scientific">Chenopodium quinoa</name>
    <name type="common">Quinoa</name>
    <dbReference type="NCBI Taxonomy" id="63459"/>
    <lineage>
        <taxon>Eukaryota</taxon>
        <taxon>Viridiplantae</taxon>
        <taxon>Streptophyta</taxon>
        <taxon>Embryophyta</taxon>
        <taxon>Tracheophyta</taxon>
        <taxon>Spermatophyta</taxon>
        <taxon>Magnoliopsida</taxon>
        <taxon>eudicotyledons</taxon>
        <taxon>Gunneridae</taxon>
        <taxon>Pentapetalae</taxon>
        <taxon>Caryophyllales</taxon>
        <taxon>Chenopodiaceae</taxon>
        <taxon>Chenopodioideae</taxon>
        <taxon>Atripliceae</taxon>
        <taxon>Chenopodium</taxon>
    </lineage>
</organism>
<evidence type="ECO:0000313" key="3">
    <source>
        <dbReference type="Proteomes" id="UP000596660"/>
    </source>
</evidence>
<evidence type="ECO:0000256" key="1">
    <source>
        <dbReference type="ARBA" id="ARBA00006974"/>
    </source>
</evidence>
<dbReference type="InterPro" id="IPR003676">
    <property type="entry name" value="SAUR_fam"/>
</dbReference>
<dbReference type="EnsemblPlants" id="AUR62014617-RA">
    <property type="protein sequence ID" value="AUR62014617-RA:cds"/>
    <property type="gene ID" value="AUR62014617"/>
</dbReference>
<sequence length="144" mass="16084">MINLKIVMEKLQRSFSKGKRLSMSDVDELQDQHDHEEEVCHSGGDSNMVPEDVKDGHFAAVAVDGGEVKRFVVPLRYLTHPMFLALLEKAAEEYGFDHGGALTIPCNPSEIENILAERWDGGQVRFIGDMAQYVLQNLDNVIGL</sequence>
<evidence type="ECO:0000313" key="2">
    <source>
        <dbReference type="EnsemblPlants" id="AUR62014617-RA:cds"/>
    </source>
</evidence>
<dbReference type="PANTHER" id="PTHR31374">
    <property type="entry name" value="AUXIN-INDUCED PROTEIN-LIKE-RELATED"/>
    <property type="match status" value="1"/>
</dbReference>
<dbReference type="PANTHER" id="PTHR31374:SF16">
    <property type="entry name" value="AUXIN-RESPONSIVE FAMILY PROTEIN"/>
    <property type="match status" value="1"/>
</dbReference>
<name>A0A803LKX0_CHEQI</name>
<dbReference type="AlphaFoldDB" id="A0A803LKX0"/>
<dbReference type="Proteomes" id="UP000596660">
    <property type="component" value="Unplaced"/>
</dbReference>
<comment type="similarity">
    <text evidence="1">Belongs to the ARG7 family.</text>
</comment>
<protein>
    <submittedName>
        <fullName evidence="2">Uncharacterized protein</fullName>
    </submittedName>
</protein>
<reference evidence="2" key="2">
    <citation type="submission" date="2021-03" db="UniProtKB">
        <authorList>
            <consortium name="EnsemblPlants"/>
        </authorList>
    </citation>
    <scope>IDENTIFICATION</scope>
</reference>
<keyword evidence="3" id="KW-1185">Reference proteome</keyword>
<dbReference type="OMA" id="WKHNEAR"/>
<accession>A0A803LKX0</accession>
<dbReference type="Pfam" id="PF02519">
    <property type="entry name" value="Auxin_inducible"/>
    <property type="match status" value="1"/>
</dbReference>
<reference evidence="2" key="1">
    <citation type="journal article" date="2017" name="Nature">
        <title>The genome of Chenopodium quinoa.</title>
        <authorList>
            <person name="Jarvis D.E."/>
            <person name="Ho Y.S."/>
            <person name="Lightfoot D.J."/>
            <person name="Schmoeckel S.M."/>
            <person name="Li B."/>
            <person name="Borm T.J.A."/>
            <person name="Ohyanagi H."/>
            <person name="Mineta K."/>
            <person name="Michell C.T."/>
            <person name="Saber N."/>
            <person name="Kharbatia N.M."/>
            <person name="Rupper R.R."/>
            <person name="Sharp A.R."/>
            <person name="Dally N."/>
            <person name="Boughton B.A."/>
            <person name="Woo Y.H."/>
            <person name="Gao G."/>
            <person name="Schijlen E.G.W.M."/>
            <person name="Guo X."/>
            <person name="Momin A.A."/>
            <person name="Negrao S."/>
            <person name="Al-Babili S."/>
            <person name="Gehring C."/>
            <person name="Roessner U."/>
            <person name="Jung C."/>
            <person name="Murphy K."/>
            <person name="Arold S.T."/>
            <person name="Gojobori T."/>
            <person name="van der Linden C.G."/>
            <person name="van Loo E.N."/>
            <person name="Jellen E.N."/>
            <person name="Maughan P.J."/>
            <person name="Tester M."/>
        </authorList>
    </citation>
    <scope>NUCLEOTIDE SEQUENCE [LARGE SCALE GENOMIC DNA]</scope>
    <source>
        <strain evidence="2">cv. PI 614886</strain>
    </source>
</reference>
<dbReference type="Gramene" id="AUR62014617-RA">
    <property type="protein sequence ID" value="AUR62014617-RA:cds"/>
    <property type="gene ID" value="AUR62014617"/>
</dbReference>
<proteinExistence type="inferred from homology"/>